<feature type="region of interest" description="Disordered" evidence="1">
    <location>
        <begin position="142"/>
        <end position="174"/>
    </location>
</feature>
<reference evidence="2 3" key="1">
    <citation type="submission" date="2016-02" db="EMBL/GenBank/DDBJ databases">
        <title>Genome analysis of coral dinoflagellate symbionts highlights evolutionary adaptations to a symbiotic lifestyle.</title>
        <authorList>
            <person name="Aranda M."/>
            <person name="Li Y."/>
            <person name="Liew Y.J."/>
            <person name="Baumgarten S."/>
            <person name="Simakov O."/>
            <person name="Wilson M."/>
            <person name="Piel J."/>
            <person name="Ashoor H."/>
            <person name="Bougouffa S."/>
            <person name="Bajic V.B."/>
            <person name="Ryu T."/>
            <person name="Ravasi T."/>
            <person name="Bayer T."/>
            <person name="Micklem G."/>
            <person name="Kim H."/>
            <person name="Bhak J."/>
            <person name="Lajeunesse T.C."/>
            <person name="Voolstra C.R."/>
        </authorList>
    </citation>
    <scope>NUCLEOTIDE SEQUENCE [LARGE SCALE GENOMIC DNA]</scope>
    <source>
        <strain evidence="2 3">CCMP2467</strain>
    </source>
</reference>
<evidence type="ECO:0000313" key="3">
    <source>
        <dbReference type="Proteomes" id="UP000186817"/>
    </source>
</evidence>
<comment type="caution">
    <text evidence="2">The sequence shown here is derived from an EMBL/GenBank/DDBJ whole genome shotgun (WGS) entry which is preliminary data.</text>
</comment>
<protein>
    <submittedName>
        <fullName evidence="2">Uncharacterized protein</fullName>
    </submittedName>
</protein>
<proteinExistence type="predicted"/>
<sequence>MGMPLSRTIATLSHQDPLLLFMRFAWTAGAIKEAAPIAPRAIPIVAVDLRESSELAGPWAEVISGAARYPSQPEKVSPLACKPLQLYADEWWRADEGMDSTLDVPLTYHLLEIEIVPCVWEHRKRRVQAEISKAMKLNLQQGPGGCKSSGVEAERDEDLKGLADGLPDLHDLAQ</sequence>
<name>A0A1Q9DN58_SYMMI</name>
<dbReference type="EMBL" id="LSRX01000461">
    <property type="protein sequence ID" value="OLP96606.1"/>
    <property type="molecule type" value="Genomic_DNA"/>
</dbReference>
<evidence type="ECO:0000313" key="2">
    <source>
        <dbReference type="EMBL" id="OLP96606.1"/>
    </source>
</evidence>
<gene>
    <name evidence="2" type="ORF">AK812_SmicGene21163</name>
</gene>
<dbReference type="AlphaFoldDB" id="A0A1Q9DN58"/>
<dbReference type="OrthoDB" id="10301343at2759"/>
<dbReference type="Proteomes" id="UP000186817">
    <property type="component" value="Unassembled WGS sequence"/>
</dbReference>
<organism evidence="2 3">
    <name type="scientific">Symbiodinium microadriaticum</name>
    <name type="common">Dinoflagellate</name>
    <name type="synonym">Zooxanthella microadriatica</name>
    <dbReference type="NCBI Taxonomy" id="2951"/>
    <lineage>
        <taxon>Eukaryota</taxon>
        <taxon>Sar</taxon>
        <taxon>Alveolata</taxon>
        <taxon>Dinophyceae</taxon>
        <taxon>Suessiales</taxon>
        <taxon>Symbiodiniaceae</taxon>
        <taxon>Symbiodinium</taxon>
    </lineage>
</organism>
<keyword evidence="3" id="KW-1185">Reference proteome</keyword>
<accession>A0A1Q9DN58</accession>
<evidence type="ECO:0000256" key="1">
    <source>
        <dbReference type="SAM" id="MobiDB-lite"/>
    </source>
</evidence>
<feature type="compositionally biased region" description="Basic and acidic residues" evidence="1">
    <location>
        <begin position="157"/>
        <end position="174"/>
    </location>
</feature>